<evidence type="ECO:0000313" key="2">
    <source>
        <dbReference type="EMBL" id="OQD81360.1"/>
    </source>
</evidence>
<keyword evidence="3" id="KW-1185">Reference proteome</keyword>
<evidence type="ECO:0000313" key="3">
    <source>
        <dbReference type="Proteomes" id="UP000191672"/>
    </source>
</evidence>
<comment type="caution">
    <text evidence="2">The sequence shown here is derived from an EMBL/GenBank/DDBJ whole genome shotgun (WGS) entry which is preliminary data.</text>
</comment>
<evidence type="ECO:0000256" key="1">
    <source>
        <dbReference type="SAM" id="MobiDB-lite"/>
    </source>
</evidence>
<proteinExistence type="predicted"/>
<dbReference type="Proteomes" id="UP000191672">
    <property type="component" value="Unassembled WGS sequence"/>
</dbReference>
<accession>A0A1V6PWG7</accession>
<protein>
    <submittedName>
        <fullName evidence="2">Uncharacterized protein</fullName>
    </submittedName>
</protein>
<sequence length="56" mass="6169">MGNSVGPDWSSLSRSLCSDRPSTLFMPSYELNALEWINSTTRLSNGPPVYAAYKCP</sequence>
<dbReference type="EMBL" id="MDYN01000028">
    <property type="protein sequence ID" value="OQD81360.1"/>
    <property type="molecule type" value="Genomic_DNA"/>
</dbReference>
<gene>
    <name evidence="2" type="ORF">PENANT_c028G10950</name>
</gene>
<organism evidence="2 3">
    <name type="scientific">Penicillium antarcticum</name>
    <dbReference type="NCBI Taxonomy" id="416450"/>
    <lineage>
        <taxon>Eukaryota</taxon>
        <taxon>Fungi</taxon>
        <taxon>Dikarya</taxon>
        <taxon>Ascomycota</taxon>
        <taxon>Pezizomycotina</taxon>
        <taxon>Eurotiomycetes</taxon>
        <taxon>Eurotiomycetidae</taxon>
        <taxon>Eurotiales</taxon>
        <taxon>Aspergillaceae</taxon>
        <taxon>Penicillium</taxon>
    </lineage>
</organism>
<reference evidence="3" key="1">
    <citation type="journal article" date="2017" name="Nat. Microbiol.">
        <title>Global analysis of biosynthetic gene clusters reveals vast potential of secondary metabolite production in Penicillium species.</title>
        <authorList>
            <person name="Nielsen J.C."/>
            <person name="Grijseels S."/>
            <person name="Prigent S."/>
            <person name="Ji B."/>
            <person name="Dainat J."/>
            <person name="Nielsen K.F."/>
            <person name="Frisvad J.C."/>
            <person name="Workman M."/>
            <person name="Nielsen J."/>
        </authorList>
    </citation>
    <scope>NUCLEOTIDE SEQUENCE [LARGE SCALE GENOMIC DNA]</scope>
    <source>
        <strain evidence="3">IBT 31811</strain>
    </source>
</reference>
<feature type="region of interest" description="Disordered" evidence="1">
    <location>
        <begin position="1"/>
        <end position="20"/>
    </location>
</feature>
<name>A0A1V6PWG7_9EURO</name>
<dbReference type="AlphaFoldDB" id="A0A1V6PWG7"/>